<geneLocation type="plasmid" evidence="2">
    <name>pND861</name>
</geneLocation>
<dbReference type="EMBL" id="U94520">
    <property type="protein sequence ID" value="AAB53711.1"/>
    <property type="molecule type" value="Genomic_DNA"/>
</dbReference>
<gene>
    <name evidence="2" type="primary">abiLii</name>
</gene>
<dbReference type="InterPro" id="IPR025591">
    <property type="entry name" value="RloB"/>
</dbReference>
<reference evidence="2" key="1">
    <citation type="submission" date="1997-03" db="EMBL/GenBank/DDBJ databases">
        <authorList>
            <person name="Deng Y.-M."/>
            <person name="Dunn N.W."/>
        </authorList>
    </citation>
    <scope>NUCLEOTIDE SEQUENCE</scope>
    <source>
        <strain evidence="2">UK19161</strain>
        <plasmid evidence="2">pND861</plasmid>
    </source>
</reference>
<dbReference type="Pfam" id="PF13707">
    <property type="entry name" value="RloB"/>
    <property type="match status" value="1"/>
</dbReference>
<organism evidence="2">
    <name type="scientific">Lactococcus lactis</name>
    <dbReference type="NCBI Taxonomy" id="1358"/>
    <lineage>
        <taxon>Bacteria</taxon>
        <taxon>Bacillati</taxon>
        <taxon>Bacillota</taxon>
        <taxon>Bacilli</taxon>
        <taxon>Lactobacillales</taxon>
        <taxon>Streptococcaceae</taxon>
        <taxon>Lactococcus</taxon>
    </lineage>
</organism>
<feature type="region of interest" description="Disordered" evidence="1">
    <location>
        <begin position="1"/>
        <end position="25"/>
    </location>
</feature>
<accession>O06043</accession>
<dbReference type="AlphaFoldDB" id="O06043"/>
<proteinExistence type="predicted"/>
<name>O06043_9LACT</name>
<keyword evidence="2" id="KW-0614">Plasmid</keyword>
<protein>
    <submittedName>
        <fullName evidence="2">Abortive phage resistance protein</fullName>
    </submittedName>
</protein>
<evidence type="ECO:0000313" key="2">
    <source>
        <dbReference type="EMBL" id="AAB53711.1"/>
    </source>
</evidence>
<reference evidence="2" key="2">
    <citation type="journal article" date="1999" name="J. Biotechnol.">
        <title>Genetic organization and functional analysis of a novel phage abortive infection system, AbiL, from Lactococcus lactis.</title>
        <authorList>
            <person name="Deng Y.M."/>
            <person name="Liu C.Q."/>
            <person name="Dunn N.W."/>
        </authorList>
    </citation>
    <scope>NUCLEOTIDE SEQUENCE</scope>
    <source>
        <strain evidence="2">UK19161</strain>
        <plasmid evidence="2">pND861</plasmid>
    </source>
</reference>
<sequence length="297" mass="34593">MVGGYKATGSMRLANQKNPFREREDKSGMRLPKIQYIIFAEGIKTEKLYFESLSRSKRKKENVIIRYLDRWKVNSGRSNQLSVVTDVIEYVDKVKAEKKINPRDLERLFKKLVEDAKVEELTEITNQLNKLTSQFPDLFTSKEGIQSQLFSCITLTNFDSEFDKLFIILDRDSHSFTNEQFKEVLAKSQTNNLNLGITNPCFEFFLLSHFEGISDLDSEKLKSNLKEGKKTYVEKLLNDYLFKHNKTSFKKNSYDTEFFINRTDTALINSEQFETNNECLEDNLGSSVINIIKEMID</sequence>
<evidence type="ECO:0000256" key="1">
    <source>
        <dbReference type="SAM" id="MobiDB-lite"/>
    </source>
</evidence>